<dbReference type="GO" id="GO:0046933">
    <property type="term" value="F:proton-transporting ATP synthase activity, rotational mechanism"/>
    <property type="evidence" value="ECO:0007669"/>
    <property type="project" value="InterPro"/>
</dbReference>
<dbReference type="GO" id="GO:0042776">
    <property type="term" value="P:proton motive force-driven mitochondrial ATP synthesis"/>
    <property type="evidence" value="ECO:0007669"/>
    <property type="project" value="TreeGrafter"/>
</dbReference>
<dbReference type="InterPro" id="IPR036742">
    <property type="entry name" value="ATP_synth_F1_esu_sf_mt"/>
</dbReference>
<dbReference type="CDD" id="cd12153">
    <property type="entry name" value="F1-ATPase_epsilon"/>
    <property type="match status" value="1"/>
</dbReference>
<proteinExistence type="inferred from homology"/>
<dbReference type="Pfam" id="PF04627">
    <property type="entry name" value="ATP-synt_Eps"/>
    <property type="match status" value="1"/>
</dbReference>
<dbReference type="GO" id="GO:0045259">
    <property type="term" value="C:proton-transporting ATP synthase complex"/>
    <property type="evidence" value="ECO:0007669"/>
    <property type="project" value="InterPro"/>
</dbReference>
<organism evidence="2 3">
    <name type="scientific">Fistulifera solaris</name>
    <name type="common">Oleaginous diatom</name>
    <dbReference type="NCBI Taxonomy" id="1519565"/>
    <lineage>
        <taxon>Eukaryota</taxon>
        <taxon>Sar</taxon>
        <taxon>Stramenopiles</taxon>
        <taxon>Ochrophyta</taxon>
        <taxon>Bacillariophyta</taxon>
        <taxon>Bacillariophyceae</taxon>
        <taxon>Bacillariophycidae</taxon>
        <taxon>Naviculales</taxon>
        <taxon>Naviculaceae</taxon>
        <taxon>Fistulifera</taxon>
    </lineage>
</organism>
<dbReference type="EMBL" id="BDSP01000022">
    <property type="protein sequence ID" value="GAX10619.1"/>
    <property type="molecule type" value="Genomic_DNA"/>
</dbReference>
<dbReference type="OrthoDB" id="269124at2759"/>
<evidence type="ECO:0000256" key="1">
    <source>
        <dbReference type="ARBA" id="ARBA00009502"/>
    </source>
</evidence>
<evidence type="ECO:0000313" key="3">
    <source>
        <dbReference type="Proteomes" id="UP000198406"/>
    </source>
</evidence>
<evidence type="ECO:0008006" key="4">
    <source>
        <dbReference type="Google" id="ProtNLM"/>
    </source>
</evidence>
<name>A0A1Z5J9H7_FISSO</name>
<comment type="caution">
    <text evidence="2">The sequence shown here is derived from an EMBL/GenBank/DDBJ whole genome shotgun (WGS) entry which is preliminary data.</text>
</comment>
<dbReference type="SUPFAM" id="SSF48690">
    <property type="entry name" value="Epsilon subunit of mitochondrial F1F0-ATP synthase"/>
    <property type="match status" value="1"/>
</dbReference>
<dbReference type="AlphaFoldDB" id="A0A1Z5J9H7"/>
<sequence>MSSTPVTTFWRVAGMSYLQYINKTAGTMRSVLKEPAKTRAMAQEAYGYNAAVWEAGKQGPKLPVANIQQAGK</sequence>
<dbReference type="Gene3D" id="1.10.1620.20">
    <property type="entry name" value="ATP synthase, F1 complex, epsilon subunit superfamily, mitochondrial"/>
    <property type="match status" value="1"/>
</dbReference>
<dbReference type="GO" id="GO:0005743">
    <property type="term" value="C:mitochondrial inner membrane"/>
    <property type="evidence" value="ECO:0007669"/>
    <property type="project" value="InterPro"/>
</dbReference>
<dbReference type="PANTHER" id="PTHR12448:SF0">
    <property type="entry name" value="ATP SYNTHASE SUBUNIT EPSILON, MITOCHONDRIAL"/>
    <property type="match status" value="1"/>
</dbReference>
<gene>
    <name evidence="2" type="ORF">FisN_14Lh125</name>
</gene>
<reference evidence="2 3" key="1">
    <citation type="journal article" date="2015" name="Plant Cell">
        <title>Oil accumulation by the oleaginous diatom Fistulifera solaris as revealed by the genome and transcriptome.</title>
        <authorList>
            <person name="Tanaka T."/>
            <person name="Maeda Y."/>
            <person name="Veluchamy A."/>
            <person name="Tanaka M."/>
            <person name="Abida H."/>
            <person name="Marechal E."/>
            <person name="Bowler C."/>
            <person name="Muto M."/>
            <person name="Sunaga Y."/>
            <person name="Tanaka M."/>
            <person name="Yoshino T."/>
            <person name="Taniguchi T."/>
            <person name="Fukuda Y."/>
            <person name="Nemoto M."/>
            <person name="Matsumoto M."/>
            <person name="Wong P.S."/>
            <person name="Aburatani S."/>
            <person name="Fujibuchi W."/>
        </authorList>
    </citation>
    <scope>NUCLEOTIDE SEQUENCE [LARGE SCALE GENOMIC DNA]</scope>
    <source>
        <strain evidence="2 3">JPCC DA0580</strain>
    </source>
</reference>
<accession>A0A1Z5J9H7</accession>
<keyword evidence="3" id="KW-1185">Reference proteome</keyword>
<dbReference type="InterPro" id="IPR006721">
    <property type="entry name" value="ATP_synth_F1_esu_mt"/>
</dbReference>
<dbReference type="Proteomes" id="UP000198406">
    <property type="component" value="Unassembled WGS sequence"/>
</dbReference>
<comment type="similarity">
    <text evidence="1">Belongs to the eukaryotic ATPase epsilon family.</text>
</comment>
<protein>
    <recommendedName>
        <fullName evidence="4">F-type H+-transporting ATPase subunit epsilon</fullName>
    </recommendedName>
</protein>
<evidence type="ECO:0000313" key="2">
    <source>
        <dbReference type="EMBL" id="GAX10619.1"/>
    </source>
</evidence>
<dbReference type="PANTHER" id="PTHR12448">
    <property type="entry name" value="ATP SYNTHASE EPSILON CHAIN, MITOCHONDRIAL"/>
    <property type="match status" value="1"/>
</dbReference>
<dbReference type="InParanoid" id="A0A1Z5J9H7"/>